<reference evidence="2" key="1">
    <citation type="submission" date="2020-10" db="EMBL/GenBank/DDBJ databases">
        <authorList>
            <person name="Castelo-Branco R."/>
            <person name="Eusebio N."/>
            <person name="Adriana R."/>
            <person name="Vieira A."/>
            <person name="Brugerolle De Fraissinette N."/>
            <person name="Rezende De Castro R."/>
            <person name="Schneider M.P."/>
            <person name="Vasconcelos V."/>
            <person name="Leao P.N."/>
        </authorList>
    </citation>
    <scope>NUCLEOTIDE SEQUENCE</scope>
    <source>
        <strain evidence="2">LEGE 06105</strain>
    </source>
</reference>
<feature type="transmembrane region" description="Helical" evidence="1">
    <location>
        <begin position="47"/>
        <end position="67"/>
    </location>
</feature>
<sequence length="173" mass="19659">MFKKFFNQEYKNKFFTKIAALGLPSLILLFAIAITDGETAILTGLTFLGGFTKMLGGVTFLIIIGLFTNNYLQYKPESLPNNCNYQQDIIKEVIVILEKVPGITPAHHRDFNSSKIVIRLRNDSTVRIWKNPFEVDHIFLADKDGILLYGGFVGWIHSKGLDTAINQIRRDYT</sequence>
<dbReference type="EMBL" id="JADEWL010000011">
    <property type="protein sequence ID" value="MBE9212168.1"/>
    <property type="molecule type" value="Genomic_DNA"/>
</dbReference>
<dbReference type="Proteomes" id="UP000620559">
    <property type="component" value="Unassembled WGS sequence"/>
</dbReference>
<evidence type="ECO:0000256" key="1">
    <source>
        <dbReference type="SAM" id="Phobius"/>
    </source>
</evidence>
<evidence type="ECO:0000313" key="3">
    <source>
        <dbReference type="Proteomes" id="UP000620559"/>
    </source>
</evidence>
<accession>A0A8J7F9P5</accession>
<gene>
    <name evidence="2" type="ORF">IQ247_05480</name>
</gene>
<evidence type="ECO:0000313" key="2">
    <source>
        <dbReference type="EMBL" id="MBE9212168.1"/>
    </source>
</evidence>
<organism evidence="2 3">
    <name type="scientific">Plectonema cf. radiosum LEGE 06105</name>
    <dbReference type="NCBI Taxonomy" id="945769"/>
    <lineage>
        <taxon>Bacteria</taxon>
        <taxon>Bacillati</taxon>
        <taxon>Cyanobacteriota</taxon>
        <taxon>Cyanophyceae</taxon>
        <taxon>Oscillatoriophycideae</taxon>
        <taxon>Oscillatoriales</taxon>
        <taxon>Microcoleaceae</taxon>
        <taxon>Plectonema</taxon>
    </lineage>
</organism>
<keyword evidence="1" id="KW-0812">Transmembrane</keyword>
<comment type="caution">
    <text evidence="2">The sequence shown here is derived from an EMBL/GenBank/DDBJ whole genome shotgun (WGS) entry which is preliminary data.</text>
</comment>
<dbReference type="AlphaFoldDB" id="A0A8J7F9P5"/>
<proteinExistence type="predicted"/>
<keyword evidence="3" id="KW-1185">Reference proteome</keyword>
<dbReference type="RefSeq" id="WP_193917854.1">
    <property type="nucleotide sequence ID" value="NZ_JADEWL010000011.1"/>
</dbReference>
<keyword evidence="1" id="KW-1133">Transmembrane helix</keyword>
<keyword evidence="1" id="KW-0472">Membrane</keyword>
<protein>
    <submittedName>
        <fullName evidence="2">Uncharacterized protein</fullName>
    </submittedName>
</protein>
<name>A0A8J7F9P5_9CYAN</name>